<comment type="caution">
    <text evidence="1">The sequence shown here is derived from an EMBL/GenBank/DDBJ whole genome shotgun (WGS) entry which is preliminary data.</text>
</comment>
<name>A0ACB8GVF0_PSICU</name>
<evidence type="ECO:0000313" key="2">
    <source>
        <dbReference type="Proteomes" id="UP000664032"/>
    </source>
</evidence>
<reference evidence="1" key="1">
    <citation type="submission" date="2021-10" db="EMBL/GenBank/DDBJ databases">
        <title>Psilocybe cubensis genome.</title>
        <authorList>
            <person name="Mckernan K.J."/>
            <person name="Crawford S."/>
            <person name="Trippe A."/>
            <person name="Kane L.T."/>
            <person name="Mclaughlin S."/>
        </authorList>
    </citation>
    <scope>NUCLEOTIDE SEQUENCE</scope>
    <source>
        <strain evidence="1">MGC-MH-2018</strain>
    </source>
</reference>
<keyword evidence="2" id="KW-1185">Reference proteome</keyword>
<evidence type="ECO:0000313" key="1">
    <source>
        <dbReference type="EMBL" id="KAH9479422.1"/>
    </source>
</evidence>
<protein>
    <submittedName>
        <fullName evidence="1">Uncharacterized protein</fullName>
    </submittedName>
</protein>
<accession>A0ACB8GVF0</accession>
<gene>
    <name evidence="1" type="ORF">JR316_0008012</name>
</gene>
<dbReference type="Proteomes" id="UP000664032">
    <property type="component" value="Unassembled WGS sequence"/>
</dbReference>
<dbReference type="EMBL" id="JAFIQS020000007">
    <property type="protein sequence ID" value="KAH9479422.1"/>
    <property type="molecule type" value="Genomic_DNA"/>
</dbReference>
<sequence>MSTTCSVLNLTFFLGKSDELVLGEDKGDDAMEEGSDDDLPCGRKRAIRNLIAANGRVDCAEDGDTDVTVDDDPEAVEKGGLIAGLLDEDVTVAEGFLRDDRFGGGGRTMGVE</sequence>
<proteinExistence type="predicted"/>
<organism evidence="1 2">
    <name type="scientific">Psilocybe cubensis</name>
    <name type="common">Psychedelic mushroom</name>
    <name type="synonym">Stropharia cubensis</name>
    <dbReference type="NCBI Taxonomy" id="181762"/>
    <lineage>
        <taxon>Eukaryota</taxon>
        <taxon>Fungi</taxon>
        <taxon>Dikarya</taxon>
        <taxon>Basidiomycota</taxon>
        <taxon>Agaricomycotina</taxon>
        <taxon>Agaricomycetes</taxon>
        <taxon>Agaricomycetidae</taxon>
        <taxon>Agaricales</taxon>
        <taxon>Agaricineae</taxon>
        <taxon>Strophariaceae</taxon>
        <taxon>Psilocybe</taxon>
    </lineage>
</organism>